<reference evidence="2" key="1">
    <citation type="submission" date="2019-08" db="EMBL/GenBank/DDBJ databases">
        <title>The improved chromosome-level genome for the pearl oyster Pinctada fucata martensii using PacBio sequencing and Hi-C.</title>
        <authorList>
            <person name="Zheng Z."/>
        </authorList>
    </citation>
    <scope>NUCLEOTIDE SEQUENCE</scope>
    <source>
        <strain evidence="2">ZZ-2019</strain>
        <tissue evidence="2">Adductor muscle</tissue>
    </source>
</reference>
<evidence type="ECO:0000259" key="1">
    <source>
        <dbReference type="Pfam" id="PF08719"/>
    </source>
</evidence>
<dbReference type="InterPro" id="IPR037238">
    <property type="entry name" value="YbiA-like_sf"/>
</dbReference>
<gene>
    <name evidence="2" type="ORF">FSP39_003477</name>
</gene>
<protein>
    <recommendedName>
        <fullName evidence="1">NADAR domain-containing protein</fullName>
    </recommendedName>
</protein>
<dbReference type="SUPFAM" id="SSF143990">
    <property type="entry name" value="YbiA-like"/>
    <property type="match status" value="1"/>
</dbReference>
<dbReference type="InterPro" id="IPR012816">
    <property type="entry name" value="NADAR"/>
</dbReference>
<organism evidence="2 3">
    <name type="scientific">Pinctada imbricata</name>
    <name type="common">Atlantic pearl-oyster</name>
    <name type="synonym">Pinctada martensii</name>
    <dbReference type="NCBI Taxonomy" id="66713"/>
    <lineage>
        <taxon>Eukaryota</taxon>
        <taxon>Metazoa</taxon>
        <taxon>Spiralia</taxon>
        <taxon>Lophotrochozoa</taxon>
        <taxon>Mollusca</taxon>
        <taxon>Bivalvia</taxon>
        <taxon>Autobranchia</taxon>
        <taxon>Pteriomorphia</taxon>
        <taxon>Pterioida</taxon>
        <taxon>Pterioidea</taxon>
        <taxon>Pteriidae</taxon>
        <taxon>Pinctada</taxon>
    </lineage>
</organism>
<dbReference type="CDD" id="cd15457">
    <property type="entry name" value="NADAR"/>
    <property type="match status" value="1"/>
</dbReference>
<sequence>MNLDEMLCCAEENAIKAEIEKFSTFDEVVRWSRENELEQSEIVKKKIQELQSEQECKETSMNGEEYEFFWGNNSVFSQWYRCVMIIDGIRYCCAEQYMMYQKAILMGDKESAQKILSTQDPREQKRLGRHVKHFKQDLWNKKCQIIVKKGNMEKFRQNQKLAEALIATYPKIIVEASPFDKLWGIGLRSSDKRAKNKKEWKGKNLLGFILTAVRDEIMSKR</sequence>
<dbReference type="Proteomes" id="UP001186944">
    <property type="component" value="Unassembled WGS sequence"/>
</dbReference>
<dbReference type="AlphaFoldDB" id="A0AA88XPK7"/>
<dbReference type="NCBIfam" id="TIGR02464">
    <property type="entry name" value="ribofla_fusion"/>
    <property type="match status" value="1"/>
</dbReference>
<dbReference type="EMBL" id="VSWD01000010">
    <property type="protein sequence ID" value="KAK3089418.1"/>
    <property type="molecule type" value="Genomic_DNA"/>
</dbReference>
<accession>A0AA88XPK7</accession>
<dbReference type="Gene3D" id="1.10.357.40">
    <property type="entry name" value="YbiA-like"/>
    <property type="match status" value="1"/>
</dbReference>
<evidence type="ECO:0000313" key="3">
    <source>
        <dbReference type="Proteomes" id="UP001186944"/>
    </source>
</evidence>
<evidence type="ECO:0000313" key="2">
    <source>
        <dbReference type="EMBL" id="KAK3089418.1"/>
    </source>
</evidence>
<proteinExistence type="predicted"/>
<comment type="caution">
    <text evidence="2">The sequence shown here is derived from an EMBL/GenBank/DDBJ whole genome shotgun (WGS) entry which is preliminary data.</text>
</comment>
<feature type="domain" description="NADAR" evidence="1">
    <location>
        <begin position="68"/>
        <end position="217"/>
    </location>
</feature>
<keyword evidence="3" id="KW-1185">Reference proteome</keyword>
<name>A0AA88XPK7_PINIB</name>
<dbReference type="Pfam" id="PF08719">
    <property type="entry name" value="NADAR"/>
    <property type="match status" value="1"/>
</dbReference>